<feature type="region of interest" description="Disordered" evidence="1">
    <location>
        <begin position="189"/>
        <end position="225"/>
    </location>
</feature>
<organism evidence="2 3">
    <name type="scientific">Culter alburnus</name>
    <name type="common">Topmouth culter</name>
    <dbReference type="NCBI Taxonomy" id="194366"/>
    <lineage>
        <taxon>Eukaryota</taxon>
        <taxon>Metazoa</taxon>
        <taxon>Chordata</taxon>
        <taxon>Craniata</taxon>
        <taxon>Vertebrata</taxon>
        <taxon>Euteleostomi</taxon>
        <taxon>Actinopterygii</taxon>
        <taxon>Neopterygii</taxon>
        <taxon>Teleostei</taxon>
        <taxon>Ostariophysi</taxon>
        <taxon>Cypriniformes</taxon>
        <taxon>Xenocyprididae</taxon>
        <taxon>Xenocypridinae</taxon>
        <taxon>Culter</taxon>
    </lineage>
</organism>
<evidence type="ECO:0000313" key="3">
    <source>
        <dbReference type="Proteomes" id="UP001479290"/>
    </source>
</evidence>
<proteinExistence type="predicted"/>
<feature type="compositionally biased region" description="Polar residues" evidence="1">
    <location>
        <begin position="212"/>
        <end position="225"/>
    </location>
</feature>
<protein>
    <submittedName>
        <fullName evidence="2">Uncharacterized protein</fullName>
    </submittedName>
</protein>
<feature type="compositionally biased region" description="Low complexity" evidence="1">
    <location>
        <begin position="189"/>
        <end position="209"/>
    </location>
</feature>
<feature type="compositionally biased region" description="Basic and acidic residues" evidence="1">
    <location>
        <begin position="98"/>
        <end position="116"/>
    </location>
</feature>
<dbReference type="AlphaFoldDB" id="A0AAW1Z454"/>
<gene>
    <name evidence="2" type="ORF">ABG768_013957</name>
</gene>
<evidence type="ECO:0000313" key="2">
    <source>
        <dbReference type="EMBL" id="KAK9956207.1"/>
    </source>
</evidence>
<keyword evidence="3" id="KW-1185">Reference proteome</keyword>
<dbReference type="Proteomes" id="UP001479290">
    <property type="component" value="Unassembled WGS sequence"/>
</dbReference>
<accession>A0AAW1Z454</accession>
<feature type="region of interest" description="Disordered" evidence="1">
    <location>
        <begin position="98"/>
        <end position="141"/>
    </location>
</feature>
<reference evidence="2 3" key="1">
    <citation type="submission" date="2024-05" db="EMBL/GenBank/DDBJ databases">
        <title>A high-quality chromosomal-level genome assembly of Topmouth culter (Culter alburnus).</title>
        <authorList>
            <person name="Zhao H."/>
        </authorList>
    </citation>
    <scope>NUCLEOTIDE SEQUENCE [LARGE SCALE GENOMIC DNA]</scope>
    <source>
        <strain evidence="2">CATC2023</strain>
        <tissue evidence="2">Muscle</tissue>
    </source>
</reference>
<sequence>MMDPACKMYNQLQLRRRSCSSTTSSNSSTSPQTFYSSRGCGGWYLAAGHTSWKSCSLTSSPSGRSTSTSSSPRASSWDSMSSEATTCLKLNTNRCHDAEQRCDQPRGRSSLRELRSKAGSCQQGAVLTSGEEGKGSSRGVNVTPGPALSHLAVLQHQLELKIEAKLKFSQFLDEVSSQVLCPTNPFVLSRQTESSRSSSSISSHSNSKSRTPDPQQQPEDVDFSQTPGQLQNIQSVDGMQEEQGAPETIGKAYLETDIDCVRREDEIKEVKTKKETAITFESNERREVKTPPECHPNPIQRIRPSSPLLYREETLSRNPYRSVSLPRDINMKEQYV</sequence>
<name>A0AAW1Z454_CULAL</name>
<dbReference type="EMBL" id="JAWDJR010000020">
    <property type="protein sequence ID" value="KAK9956207.1"/>
    <property type="molecule type" value="Genomic_DNA"/>
</dbReference>
<evidence type="ECO:0000256" key="1">
    <source>
        <dbReference type="SAM" id="MobiDB-lite"/>
    </source>
</evidence>
<feature type="region of interest" description="Disordered" evidence="1">
    <location>
        <begin position="58"/>
        <end position="78"/>
    </location>
</feature>
<comment type="caution">
    <text evidence="2">The sequence shown here is derived from an EMBL/GenBank/DDBJ whole genome shotgun (WGS) entry which is preliminary data.</text>
</comment>